<name>A0A3A6UNA2_9GAMM</name>
<protein>
    <submittedName>
        <fullName evidence="1">Uncharacterized protein</fullName>
    </submittedName>
</protein>
<comment type="caution">
    <text evidence="1">The sequence shown here is derived from an EMBL/GenBank/DDBJ whole genome shotgun (WGS) entry which is preliminary data.</text>
</comment>
<proteinExistence type="predicted"/>
<dbReference type="EMBL" id="QYYH01000005">
    <property type="protein sequence ID" value="RJY19261.1"/>
    <property type="molecule type" value="Genomic_DNA"/>
</dbReference>
<dbReference type="Proteomes" id="UP000273022">
    <property type="component" value="Unassembled WGS sequence"/>
</dbReference>
<dbReference type="RefSeq" id="WP_207805251.1">
    <property type="nucleotide sequence ID" value="NZ_ML064595.1"/>
</dbReference>
<accession>A0A3A6UNA2</accession>
<reference evidence="1 2" key="1">
    <citation type="submission" date="2018-09" db="EMBL/GenBank/DDBJ databases">
        <title>Phylogeny of the Shewanellaceae, and recommendation for two new genera, Pseudoshewanella and Parashewanella.</title>
        <authorList>
            <person name="Wang G."/>
        </authorList>
    </citation>
    <scope>NUCLEOTIDE SEQUENCE [LARGE SCALE GENOMIC DNA]</scope>
    <source>
        <strain evidence="1 2">KCTC 22492</strain>
    </source>
</reference>
<sequence length="59" mass="6535">CMPVRFRDELVIIPSGTFQPDGLIINNNVAVSGLWPCNRLAAYTLRQIPQQNKALRGAP</sequence>
<gene>
    <name evidence="1" type="ORF">D5R81_01305</name>
</gene>
<evidence type="ECO:0000313" key="1">
    <source>
        <dbReference type="EMBL" id="RJY19261.1"/>
    </source>
</evidence>
<evidence type="ECO:0000313" key="2">
    <source>
        <dbReference type="Proteomes" id="UP000273022"/>
    </source>
</evidence>
<feature type="non-terminal residue" evidence="1">
    <location>
        <position position="1"/>
    </location>
</feature>
<organism evidence="1 2">
    <name type="scientific">Parashewanella spongiae</name>
    <dbReference type="NCBI Taxonomy" id="342950"/>
    <lineage>
        <taxon>Bacteria</taxon>
        <taxon>Pseudomonadati</taxon>
        <taxon>Pseudomonadota</taxon>
        <taxon>Gammaproteobacteria</taxon>
        <taxon>Alteromonadales</taxon>
        <taxon>Shewanellaceae</taxon>
        <taxon>Parashewanella</taxon>
    </lineage>
</organism>
<dbReference type="AlphaFoldDB" id="A0A3A6UNA2"/>
<keyword evidence="2" id="KW-1185">Reference proteome</keyword>